<protein>
    <submittedName>
        <fullName evidence="1">Uncharacterized protein</fullName>
    </submittedName>
</protein>
<evidence type="ECO:0000313" key="1">
    <source>
        <dbReference type="EMBL" id="JAD26639.1"/>
    </source>
</evidence>
<dbReference type="EMBL" id="GBRH01271256">
    <property type="protein sequence ID" value="JAD26639.1"/>
    <property type="molecule type" value="Transcribed_RNA"/>
</dbReference>
<organism evidence="1">
    <name type="scientific">Arundo donax</name>
    <name type="common">Giant reed</name>
    <name type="synonym">Donax arundinaceus</name>
    <dbReference type="NCBI Taxonomy" id="35708"/>
    <lineage>
        <taxon>Eukaryota</taxon>
        <taxon>Viridiplantae</taxon>
        <taxon>Streptophyta</taxon>
        <taxon>Embryophyta</taxon>
        <taxon>Tracheophyta</taxon>
        <taxon>Spermatophyta</taxon>
        <taxon>Magnoliopsida</taxon>
        <taxon>Liliopsida</taxon>
        <taxon>Poales</taxon>
        <taxon>Poaceae</taxon>
        <taxon>PACMAD clade</taxon>
        <taxon>Arundinoideae</taxon>
        <taxon>Arundineae</taxon>
        <taxon>Arundo</taxon>
    </lineage>
</organism>
<reference evidence="1" key="2">
    <citation type="journal article" date="2015" name="Data Brief">
        <title>Shoot transcriptome of the giant reed, Arundo donax.</title>
        <authorList>
            <person name="Barrero R.A."/>
            <person name="Guerrero F.D."/>
            <person name="Moolhuijzen P."/>
            <person name="Goolsby J.A."/>
            <person name="Tidwell J."/>
            <person name="Bellgard S.E."/>
            <person name="Bellgard M.I."/>
        </authorList>
    </citation>
    <scope>NUCLEOTIDE SEQUENCE</scope>
    <source>
        <tissue evidence="1">Shoot tissue taken approximately 20 cm above the soil surface</tissue>
    </source>
</reference>
<name>A0A0A8YJA0_ARUDO</name>
<reference evidence="1" key="1">
    <citation type="submission" date="2014-09" db="EMBL/GenBank/DDBJ databases">
        <authorList>
            <person name="Magalhaes I.L.F."/>
            <person name="Oliveira U."/>
            <person name="Santos F.R."/>
            <person name="Vidigal T.H.D.A."/>
            <person name="Brescovit A.D."/>
            <person name="Santos A.J."/>
        </authorList>
    </citation>
    <scope>NUCLEOTIDE SEQUENCE</scope>
    <source>
        <tissue evidence="1">Shoot tissue taken approximately 20 cm above the soil surface</tissue>
    </source>
</reference>
<proteinExistence type="predicted"/>
<accession>A0A0A8YJA0</accession>
<sequence length="13" mass="1480">MRQCPSSEDKTPT</sequence>